<dbReference type="InterPro" id="IPR002305">
    <property type="entry name" value="aa-tRNA-synth_Ic"/>
</dbReference>
<dbReference type="Proteomes" id="UP000663929">
    <property type="component" value="Chromosome"/>
</dbReference>
<keyword evidence="3 11" id="KW-0436">Ligase</keyword>
<evidence type="ECO:0000313" key="15">
    <source>
        <dbReference type="Proteomes" id="UP000663929"/>
    </source>
</evidence>
<keyword evidence="8 11" id="KW-0030">Aminoacyl-tRNA synthetase</keyword>
<evidence type="ECO:0000256" key="3">
    <source>
        <dbReference type="ARBA" id="ARBA00022598"/>
    </source>
</evidence>
<keyword evidence="15" id="KW-1185">Reference proteome</keyword>
<evidence type="ECO:0000256" key="4">
    <source>
        <dbReference type="ARBA" id="ARBA00022741"/>
    </source>
</evidence>
<dbReference type="Gene3D" id="3.10.290.10">
    <property type="entry name" value="RNA-binding S4 domain"/>
    <property type="match status" value="1"/>
</dbReference>
<evidence type="ECO:0000256" key="8">
    <source>
        <dbReference type="ARBA" id="ARBA00023146"/>
    </source>
</evidence>
<dbReference type="Pfam" id="PF22421">
    <property type="entry name" value="SYY_C-terminal"/>
    <property type="match status" value="1"/>
</dbReference>
<dbReference type="SUPFAM" id="SSF52374">
    <property type="entry name" value="Nucleotidylyl transferase"/>
    <property type="match status" value="1"/>
</dbReference>
<dbReference type="GO" id="GO:0006437">
    <property type="term" value="P:tyrosyl-tRNA aminoacylation"/>
    <property type="evidence" value="ECO:0007669"/>
    <property type="project" value="UniProtKB-UniRule"/>
</dbReference>
<comment type="subcellular location">
    <subcellularLocation>
        <location evidence="1 11">Cytoplasm</location>
    </subcellularLocation>
</comment>
<keyword evidence="6 12" id="KW-0694">RNA-binding</keyword>
<dbReference type="HAMAP" id="MF_02006">
    <property type="entry name" value="Tyr_tRNA_synth_type1"/>
    <property type="match status" value="1"/>
</dbReference>
<evidence type="ECO:0000256" key="7">
    <source>
        <dbReference type="ARBA" id="ARBA00022917"/>
    </source>
</evidence>
<dbReference type="NCBIfam" id="TIGR00234">
    <property type="entry name" value="tyrS"/>
    <property type="match status" value="1"/>
</dbReference>
<keyword evidence="2 11" id="KW-0963">Cytoplasm</keyword>
<dbReference type="SUPFAM" id="SSF55174">
    <property type="entry name" value="Alpha-L RNA-binding motif"/>
    <property type="match status" value="1"/>
</dbReference>
<evidence type="ECO:0000256" key="12">
    <source>
        <dbReference type="PROSITE-ProRule" id="PRU00182"/>
    </source>
</evidence>
<dbReference type="InterPro" id="IPR014729">
    <property type="entry name" value="Rossmann-like_a/b/a_fold"/>
</dbReference>
<feature type="binding site" evidence="11">
    <location>
        <position position="175"/>
    </location>
    <ligand>
        <name>L-tyrosine</name>
        <dbReference type="ChEBI" id="CHEBI:58315"/>
    </ligand>
</feature>
<proteinExistence type="inferred from homology"/>
<dbReference type="EC" id="6.1.1.1" evidence="11"/>
<keyword evidence="7 11" id="KW-0648">Protein biosynthesis</keyword>
<dbReference type="CDD" id="cd00165">
    <property type="entry name" value="S4"/>
    <property type="match status" value="1"/>
</dbReference>
<dbReference type="EMBL" id="CP071793">
    <property type="protein sequence ID" value="QTD47699.1"/>
    <property type="molecule type" value="Genomic_DNA"/>
</dbReference>
<evidence type="ECO:0000256" key="10">
    <source>
        <dbReference type="ARBA" id="ARBA00060965"/>
    </source>
</evidence>
<name>A0A8A4TC67_SULCO</name>
<evidence type="ECO:0000256" key="2">
    <source>
        <dbReference type="ARBA" id="ARBA00022490"/>
    </source>
</evidence>
<keyword evidence="4 11" id="KW-0547">Nucleotide-binding</keyword>
<comment type="function">
    <text evidence="11">Catalyzes the attachment of tyrosine to tRNA(Tyr) in a two-step reaction: tyrosine is first activated by ATP to form Tyr-AMP and then transferred to the acceptor end of tRNA(Tyr).</text>
</comment>
<gene>
    <name evidence="11" type="primary">tyrS</name>
    <name evidence="14" type="ORF">J3U87_19080</name>
</gene>
<accession>A0A8A4TC67</accession>
<evidence type="ECO:0000259" key="13">
    <source>
        <dbReference type="SMART" id="SM00363"/>
    </source>
</evidence>
<feature type="short sequence motif" description="'HIGH' region" evidence="11">
    <location>
        <begin position="39"/>
        <end position="48"/>
    </location>
</feature>
<dbReference type="GO" id="GO:0042803">
    <property type="term" value="F:protein homodimerization activity"/>
    <property type="evidence" value="ECO:0007669"/>
    <property type="project" value="UniProtKB-ARBA"/>
</dbReference>
<evidence type="ECO:0000313" key="14">
    <source>
        <dbReference type="EMBL" id="QTD47699.1"/>
    </source>
</evidence>
<comment type="catalytic activity">
    <reaction evidence="9 11">
        <text>tRNA(Tyr) + L-tyrosine + ATP = L-tyrosyl-tRNA(Tyr) + AMP + diphosphate + H(+)</text>
        <dbReference type="Rhea" id="RHEA:10220"/>
        <dbReference type="Rhea" id="RHEA-COMP:9706"/>
        <dbReference type="Rhea" id="RHEA-COMP:9707"/>
        <dbReference type="ChEBI" id="CHEBI:15378"/>
        <dbReference type="ChEBI" id="CHEBI:30616"/>
        <dbReference type="ChEBI" id="CHEBI:33019"/>
        <dbReference type="ChEBI" id="CHEBI:58315"/>
        <dbReference type="ChEBI" id="CHEBI:78442"/>
        <dbReference type="ChEBI" id="CHEBI:78536"/>
        <dbReference type="ChEBI" id="CHEBI:456215"/>
        <dbReference type="EC" id="6.1.1.1"/>
    </reaction>
</comment>
<organism evidence="14 15">
    <name type="scientific">Sulfidibacter corallicola</name>
    <dbReference type="NCBI Taxonomy" id="2818388"/>
    <lineage>
        <taxon>Bacteria</taxon>
        <taxon>Pseudomonadati</taxon>
        <taxon>Acidobacteriota</taxon>
        <taxon>Holophagae</taxon>
        <taxon>Acanthopleuribacterales</taxon>
        <taxon>Acanthopleuribacteraceae</taxon>
        <taxon>Sulfidibacter</taxon>
    </lineage>
</organism>
<dbReference type="RefSeq" id="WP_237377366.1">
    <property type="nucleotide sequence ID" value="NZ_CP071793.1"/>
</dbReference>
<dbReference type="CDD" id="cd00805">
    <property type="entry name" value="TyrRS_core"/>
    <property type="match status" value="1"/>
</dbReference>
<dbReference type="InterPro" id="IPR002307">
    <property type="entry name" value="Tyr-tRNA-ligase"/>
</dbReference>
<feature type="short sequence motif" description="'KMSKS' region" evidence="11">
    <location>
        <begin position="231"/>
        <end position="235"/>
    </location>
</feature>
<dbReference type="InterPro" id="IPR036986">
    <property type="entry name" value="S4_RNA-bd_sf"/>
</dbReference>
<dbReference type="FunFam" id="1.10.240.10:FF:000001">
    <property type="entry name" value="Tyrosine--tRNA ligase"/>
    <property type="match status" value="1"/>
</dbReference>
<dbReference type="PRINTS" id="PR01040">
    <property type="entry name" value="TRNASYNTHTYR"/>
</dbReference>
<dbReference type="InterPro" id="IPR024107">
    <property type="entry name" value="Tyr-tRNA-ligase_bac_1"/>
</dbReference>
<dbReference type="GO" id="GO:0003723">
    <property type="term" value="F:RNA binding"/>
    <property type="evidence" value="ECO:0007669"/>
    <property type="project" value="UniProtKB-KW"/>
</dbReference>
<feature type="domain" description="RNA-binding S4" evidence="13">
    <location>
        <begin position="358"/>
        <end position="420"/>
    </location>
</feature>
<sequence length="426" mass="47874">MKASVLEEFEWRGLVYDKTEGLGQWLAEEKVSAYIGFDPTADSLHVGSLLPIMGLVRLQQYGHRPIALVGGGTGMIGDPSGKSKERNLLDEEQLAKNVEGIRNQLAKFLDFETKENPAKLVNNYDWLGKMNFIEFLRDVGKNFTVNYMMAKESVKRRINSEEGISYTEFTYMMLQAYDFYKLSQSEDCYLQMGGSDQWGNITAGIDYIRRQGGKKAHGLVFPLVTNSSGAKFGKSEEGNIWLDPEKTSPYRFYQFWLNSSDSDVLGYLKNFTMLDQDQIAELGHRLETDPASRAAQKRLAEEITRTVHGQEELDKVQRASKVMFGGSVEGLTAADISAIIREMPATDLARENFEGEGFWVPELLVSCGVTKSKGEARRLVTSGAVYVNNQRVADANHKIVLDQAIDGRFLVLRKGKKNYHLVKILS</sequence>
<feature type="binding site" evidence="11">
    <location>
        <position position="34"/>
    </location>
    <ligand>
        <name>L-tyrosine</name>
        <dbReference type="ChEBI" id="CHEBI:58315"/>
    </ligand>
</feature>
<comment type="subunit">
    <text evidence="11">Homodimer.</text>
</comment>
<dbReference type="KEGG" id="scor:J3U87_19080"/>
<dbReference type="FunFam" id="3.40.50.620:FF:000008">
    <property type="entry name" value="Tyrosine--tRNA ligase"/>
    <property type="match status" value="1"/>
</dbReference>
<dbReference type="PROSITE" id="PS50889">
    <property type="entry name" value="S4"/>
    <property type="match status" value="1"/>
</dbReference>
<dbReference type="PANTHER" id="PTHR11766:SF0">
    <property type="entry name" value="TYROSINE--TRNA LIGASE, MITOCHONDRIAL"/>
    <property type="match status" value="1"/>
</dbReference>
<feature type="binding site" evidence="11">
    <location>
        <position position="234"/>
    </location>
    <ligand>
        <name>ATP</name>
        <dbReference type="ChEBI" id="CHEBI:30616"/>
    </ligand>
</feature>
<reference evidence="14" key="1">
    <citation type="submission" date="2021-03" db="EMBL/GenBank/DDBJ databases">
        <title>Acanthopleuribacteraceae sp. M133.</title>
        <authorList>
            <person name="Wang G."/>
        </authorList>
    </citation>
    <scope>NUCLEOTIDE SEQUENCE</scope>
    <source>
        <strain evidence="14">M133</strain>
    </source>
</reference>
<dbReference type="GO" id="GO:0005524">
    <property type="term" value="F:ATP binding"/>
    <property type="evidence" value="ECO:0007669"/>
    <property type="project" value="UniProtKB-UniRule"/>
</dbReference>
<feature type="binding site" evidence="11">
    <location>
        <position position="171"/>
    </location>
    <ligand>
        <name>L-tyrosine</name>
        <dbReference type="ChEBI" id="CHEBI:58315"/>
    </ligand>
</feature>
<dbReference type="InterPro" id="IPR054608">
    <property type="entry name" value="SYY-like_C"/>
</dbReference>
<dbReference type="Pfam" id="PF00579">
    <property type="entry name" value="tRNA-synt_1b"/>
    <property type="match status" value="1"/>
</dbReference>
<dbReference type="Gene3D" id="1.10.240.10">
    <property type="entry name" value="Tyrosyl-Transfer RNA Synthetase"/>
    <property type="match status" value="1"/>
</dbReference>
<evidence type="ECO:0000256" key="6">
    <source>
        <dbReference type="ARBA" id="ARBA00022884"/>
    </source>
</evidence>
<evidence type="ECO:0000256" key="1">
    <source>
        <dbReference type="ARBA" id="ARBA00004496"/>
    </source>
</evidence>
<evidence type="ECO:0000256" key="5">
    <source>
        <dbReference type="ARBA" id="ARBA00022840"/>
    </source>
</evidence>
<evidence type="ECO:0000256" key="11">
    <source>
        <dbReference type="HAMAP-Rule" id="MF_02006"/>
    </source>
</evidence>
<dbReference type="GO" id="GO:0004831">
    <property type="term" value="F:tyrosine-tRNA ligase activity"/>
    <property type="evidence" value="ECO:0007669"/>
    <property type="project" value="UniProtKB-UniRule"/>
</dbReference>
<dbReference type="SMART" id="SM00363">
    <property type="entry name" value="S4"/>
    <property type="match status" value="1"/>
</dbReference>
<protein>
    <recommendedName>
        <fullName evidence="11">Tyrosine--tRNA ligase</fullName>
        <ecNumber evidence="11">6.1.1.1</ecNumber>
    </recommendedName>
    <alternativeName>
        <fullName evidence="11">Tyrosyl-tRNA synthetase</fullName>
        <shortName evidence="11">TyrRS</shortName>
    </alternativeName>
</protein>
<dbReference type="InterPro" id="IPR002942">
    <property type="entry name" value="S4_RNA-bd"/>
</dbReference>
<dbReference type="InterPro" id="IPR024088">
    <property type="entry name" value="Tyr-tRNA-ligase_bac-type"/>
</dbReference>
<keyword evidence="5 11" id="KW-0067">ATP-binding</keyword>
<comment type="similarity">
    <text evidence="10 11">Belongs to the class-I aminoacyl-tRNA synthetase family. TyrS type 1 subfamily.</text>
</comment>
<dbReference type="GO" id="GO:0005829">
    <property type="term" value="C:cytosol"/>
    <property type="evidence" value="ECO:0007669"/>
    <property type="project" value="TreeGrafter"/>
</dbReference>
<dbReference type="AlphaFoldDB" id="A0A8A4TC67"/>
<dbReference type="PANTHER" id="PTHR11766">
    <property type="entry name" value="TYROSYL-TRNA SYNTHETASE"/>
    <property type="match status" value="1"/>
</dbReference>
<evidence type="ECO:0000256" key="9">
    <source>
        <dbReference type="ARBA" id="ARBA00048248"/>
    </source>
</evidence>
<dbReference type="Gene3D" id="3.40.50.620">
    <property type="entry name" value="HUPs"/>
    <property type="match status" value="1"/>
</dbReference>